<dbReference type="RefSeq" id="WP_078695275.1">
    <property type="nucleotide sequence ID" value="NZ_FUYH01000001.1"/>
</dbReference>
<accession>A0A1T4WIE3</accession>
<dbReference type="STRING" id="1147123.SAMN05443428_101244"/>
<name>A0A1T4WIE3_9CLOT</name>
<gene>
    <name evidence="2" type="ORF">SAMN05443428_101244</name>
</gene>
<dbReference type="EMBL" id="FUYH01000001">
    <property type="protein sequence ID" value="SKA76688.1"/>
    <property type="molecule type" value="Genomic_DNA"/>
</dbReference>
<feature type="transmembrane region" description="Helical" evidence="1">
    <location>
        <begin position="12"/>
        <end position="34"/>
    </location>
</feature>
<keyword evidence="1" id="KW-0472">Membrane</keyword>
<organism evidence="2 3">
    <name type="scientific">Caloramator quimbayensis</name>
    <dbReference type="NCBI Taxonomy" id="1147123"/>
    <lineage>
        <taxon>Bacteria</taxon>
        <taxon>Bacillati</taxon>
        <taxon>Bacillota</taxon>
        <taxon>Clostridia</taxon>
        <taxon>Eubacteriales</taxon>
        <taxon>Clostridiaceae</taxon>
        <taxon>Caloramator</taxon>
    </lineage>
</organism>
<protein>
    <submittedName>
        <fullName evidence="2">Uncharacterized protein</fullName>
    </submittedName>
</protein>
<sequence>MVINLKNFKVFIIAVIAVFTFLSILYLSIIALRIQKYAFKENKPLGIIFYTKTPSNKLNSSLTYVKQKINEYGWDAVIIEYNDEYEKDEKILESIKKYTKYYIFEIDEGRSVINSNTILLRLRKNDEREYERALKIKNNLSDKNIKLNIVTNTLEKTKGYNVIKLEISDKNSYESARDLILNAVVSFSNDYTD</sequence>
<evidence type="ECO:0000313" key="2">
    <source>
        <dbReference type="EMBL" id="SKA76688.1"/>
    </source>
</evidence>
<keyword evidence="3" id="KW-1185">Reference proteome</keyword>
<evidence type="ECO:0000256" key="1">
    <source>
        <dbReference type="SAM" id="Phobius"/>
    </source>
</evidence>
<proteinExistence type="predicted"/>
<reference evidence="3" key="1">
    <citation type="submission" date="2017-02" db="EMBL/GenBank/DDBJ databases">
        <authorList>
            <person name="Varghese N."/>
            <person name="Submissions S."/>
        </authorList>
    </citation>
    <scope>NUCLEOTIDE SEQUENCE [LARGE SCALE GENOMIC DNA]</scope>
    <source>
        <strain evidence="3">USBA 833</strain>
    </source>
</reference>
<evidence type="ECO:0000313" key="3">
    <source>
        <dbReference type="Proteomes" id="UP000190105"/>
    </source>
</evidence>
<keyword evidence="1" id="KW-1133">Transmembrane helix</keyword>
<dbReference type="Proteomes" id="UP000190105">
    <property type="component" value="Unassembled WGS sequence"/>
</dbReference>
<keyword evidence="1" id="KW-0812">Transmembrane</keyword>
<dbReference type="AlphaFoldDB" id="A0A1T4WIE3"/>